<dbReference type="RefSeq" id="WP_126930636.1">
    <property type="nucleotide sequence ID" value="NZ_RXLZ01000130.1"/>
</dbReference>
<evidence type="ECO:0000256" key="1">
    <source>
        <dbReference type="SAM" id="Coils"/>
    </source>
</evidence>
<feature type="coiled-coil region" evidence="1">
    <location>
        <begin position="1"/>
        <end position="95"/>
    </location>
</feature>
<comment type="caution">
    <text evidence="3">The sequence shown here is derived from an EMBL/GenBank/DDBJ whole genome shotgun (WGS) entry which is preliminary data.</text>
</comment>
<feature type="region of interest" description="Disordered" evidence="2">
    <location>
        <begin position="170"/>
        <end position="197"/>
    </location>
</feature>
<dbReference type="EMBL" id="RXLZ01000130">
    <property type="protein sequence ID" value="RTQ81542.1"/>
    <property type="molecule type" value="Genomic_DNA"/>
</dbReference>
<proteinExistence type="predicted"/>
<dbReference type="AlphaFoldDB" id="A0A3S0ISL9"/>
<keyword evidence="1" id="KW-0175">Coiled coil</keyword>
<reference evidence="3 4" key="1">
    <citation type="submission" date="2018-12" db="EMBL/GenBank/DDBJ databases">
        <authorList>
            <person name="Kartti S."/>
            <person name="Manni A."/>
            <person name="Chemao El Fihri M.W."/>
            <person name="Laamarti M."/>
            <person name="Temsamani L."/>
            <person name="El Jamali J.E."/>
            <person name="Ouadghiri M."/>
            <person name="Ibrahimi A."/>
            <person name="Filati-Maltouf A."/>
        </authorList>
    </citation>
    <scope>NUCLEOTIDE SEQUENCE [LARGE SCALE GENOMIC DNA]</scope>
    <source>
        <strain evidence="3 4">MDMC339</strain>
    </source>
</reference>
<sequence length="234" mass="25423">MSDLQAKFTELKAQLAAAKGELEAAQAKAAESADLHEKLNHLTRARAAQDLVSSIESEIASVQSAISEAKRREHRQELLERARTIAREVEQHQGELQDLLDGIAKAVAALQRQAPGIINKWRSARERWLSTFAALEPGAWPGPTGDIENSRRLEALRRVLAELGDAAEPLTAVPPGLSPSNRAETTTFEPRNWSYSPPETPKDFGIFALDSILSRPFAAQPPASVAAPDPAKSI</sequence>
<accession>A0A3S0ISL9</accession>
<name>A0A3S0ISL9_STEMA</name>
<gene>
    <name evidence="3" type="ORF">EKL94_22020</name>
</gene>
<dbReference type="Proteomes" id="UP000271705">
    <property type="component" value="Unassembled WGS sequence"/>
</dbReference>
<feature type="compositionally biased region" description="Polar residues" evidence="2">
    <location>
        <begin position="178"/>
        <end position="197"/>
    </location>
</feature>
<evidence type="ECO:0000313" key="3">
    <source>
        <dbReference type="EMBL" id="RTQ81542.1"/>
    </source>
</evidence>
<evidence type="ECO:0000256" key="2">
    <source>
        <dbReference type="SAM" id="MobiDB-lite"/>
    </source>
</evidence>
<protein>
    <submittedName>
        <fullName evidence="3">Uncharacterized protein</fullName>
    </submittedName>
</protein>
<organism evidence="3 4">
    <name type="scientific">Stenotrophomonas maltophilia</name>
    <name type="common">Pseudomonas maltophilia</name>
    <name type="synonym">Xanthomonas maltophilia</name>
    <dbReference type="NCBI Taxonomy" id="40324"/>
    <lineage>
        <taxon>Bacteria</taxon>
        <taxon>Pseudomonadati</taxon>
        <taxon>Pseudomonadota</taxon>
        <taxon>Gammaproteobacteria</taxon>
        <taxon>Lysobacterales</taxon>
        <taxon>Lysobacteraceae</taxon>
        <taxon>Stenotrophomonas</taxon>
        <taxon>Stenotrophomonas maltophilia group</taxon>
    </lineage>
</organism>
<evidence type="ECO:0000313" key="4">
    <source>
        <dbReference type="Proteomes" id="UP000271705"/>
    </source>
</evidence>